<dbReference type="InterPro" id="IPR027408">
    <property type="entry name" value="PNPase/RNase_PH_dom_sf"/>
</dbReference>
<evidence type="ECO:0000256" key="5">
    <source>
        <dbReference type="ARBA" id="ARBA00022835"/>
    </source>
</evidence>
<dbReference type="GO" id="GO:0000467">
    <property type="term" value="P:exonucleolytic trimming to generate mature 3'-end of 5.8S rRNA from tricistronic rRNA transcript (SSU-rRNA, 5.8S rRNA, LSU-rRNA)"/>
    <property type="evidence" value="ECO:0007669"/>
    <property type="project" value="TreeGrafter"/>
</dbReference>
<dbReference type="PANTHER" id="PTHR11097">
    <property type="entry name" value="EXOSOME COMPLEX EXONUCLEASE RIBOSOMAL RNA PROCESSING PROTEIN"/>
    <property type="match status" value="1"/>
</dbReference>
<protein>
    <recommendedName>
        <fullName evidence="6">Ribosomal RNA-processing protein 42</fullName>
    </recommendedName>
</protein>
<dbReference type="Pfam" id="PF03725">
    <property type="entry name" value="RNase_PH_C"/>
    <property type="match status" value="1"/>
</dbReference>
<dbReference type="Proteomes" id="UP000321947">
    <property type="component" value="Unassembled WGS sequence"/>
</dbReference>
<keyword evidence="5" id="KW-0271">Exosome</keyword>
<dbReference type="EMBL" id="SSTD01013395">
    <property type="protein sequence ID" value="TYK06688.1"/>
    <property type="molecule type" value="Genomic_DNA"/>
</dbReference>
<evidence type="ECO:0000256" key="4">
    <source>
        <dbReference type="ARBA" id="ARBA00022490"/>
    </source>
</evidence>
<dbReference type="InterPro" id="IPR036345">
    <property type="entry name" value="ExoRNase_PH_dom2_sf"/>
</dbReference>
<evidence type="ECO:0000259" key="8">
    <source>
        <dbReference type="Pfam" id="PF01138"/>
    </source>
</evidence>
<dbReference type="GO" id="GO:0071028">
    <property type="term" value="P:nuclear mRNA surveillance"/>
    <property type="evidence" value="ECO:0007669"/>
    <property type="project" value="TreeGrafter"/>
</dbReference>
<dbReference type="SUPFAM" id="SSF54211">
    <property type="entry name" value="Ribosomal protein S5 domain 2-like"/>
    <property type="match status" value="1"/>
</dbReference>
<evidence type="ECO:0000259" key="9">
    <source>
        <dbReference type="Pfam" id="PF03725"/>
    </source>
</evidence>
<organism evidence="10 11">
    <name type="scientific">Cucumis melo var. makuwa</name>
    <name type="common">Oriental melon</name>
    <dbReference type="NCBI Taxonomy" id="1194695"/>
    <lineage>
        <taxon>Eukaryota</taxon>
        <taxon>Viridiplantae</taxon>
        <taxon>Streptophyta</taxon>
        <taxon>Embryophyta</taxon>
        <taxon>Tracheophyta</taxon>
        <taxon>Spermatophyta</taxon>
        <taxon>Magnoliopsida</taxon>
        <taxon>eudicotyledons</taxon>
        <taxon>Gunneridae</taxon>
        <taxon>Pentapetalae</taxon>
        <taxon>rosids</taxon>
        <taxon>fabids</taxon>
        <taxon>Cucurbitales</taxon>
        <taxon>Cucurbitaceae</taxon>
        <taxon>Benincaseae</taxon>
        <taxon>Cucumis</taxon>
    </lineage>
</organism>
<sequence length="288" mass="31247">MVGLSTEEKLFIQVGISQDLRTDGRGRLTYRPISIETDVISQANGSTRVRIGGIEVIIATVKGHASNSPAKDSKLGRPNPIQHDKGKVSISVDCSPTAELAFEIRGHDGPFINFNLIKCMVEKLLHSCPFPERVDSCVWLVFVLFYGFIEVKETIGFLGGWCLLGGKSGSALGARIDLSTLIVVERKLCWDLHIEGLVLSSEGNLLNALGAAIKFKTSGVSAIFTLTKVGKHYIIDATLEEESQMSSTISISINRHGHIYGLTKRGGVEVDISIILNMISVGKHVSDE</sequence>
<feature type="domain" description="Exoribonuclease phosphorolytic" evidence="8">
    <location>
        <begin position="30"/>
        <end position="126"/>
    </location>
</feature>
<evidence type="ECO:0000313" key="11">
    <source>
        <dbReference type="Proteomes" id="UP000321947"/>
    </source>
</evidence>
<dbReference type="InterPro" id="IPR015847">
    <property type="entry name" value="ExoRNase_PH_dom2"/>
</dbReference>
<dbReference type="InterPro" id="IPR050590">
    <property type="entry name" value="Exosome_comp_Rrp42_subfam"/>
</dbReference>
<evidence type="ECO:0000313" key="10">
    <source>
        <dbReference type="EMBL" id="TYK06688.1"/>
    </source>
</evidence>
<dbReference type="GO" id="GO:0034475">
    <property type="term" value="P:U4 snRNA 3'-end processing"/>
    <property type="evidence" value="ECO:0007669"/>
    <property type="project" value="TreeGrafter"/>
</dbReference>
<dbReference type="GO" id="GO:0005730">
    <property type="term" value="C:nucleolus"/>
    <property type="evidence" value="ECO:0007669"/>
    <property type="project" value="UniProtKB-SubCell"/>
</dbReference>
<reference evidence="10 11" key="1">
    <citation type="submission" date="2019-08" db="EMBL/GenBank/DDBJ databases">
        <title>Draft genome sequences of two oriental melons (Cucumis melo L. var makuwa).</title>
        <authorList>
            <person name="Kwon S.-Y."/>
        </authorList>
    </citation>
    <scope>NUCLEOTIDE SEQUENCE [LARGE SCALE GENOMIC DNA]</scope>
    <source>
        <strain evidence="11">cv. Chang Bougi</strain>
        <tissue evidence="10">Leaf</tissue>
    </source>
</reference>
<dbReference type="InterPro" id="IPR020568">
    <property type="entry name" value="Ribosomal_Su5_D2-typ_SF"/>
</dbReference>
<dbReference type="Pfam" id="PF01138">
    <property type="entry name" value="RNase_PH"/>
    <property type="match status" value="1"/>
</dbReference>
<evidence type="ECO:0000256" key="1">
    <source>
        <dbReference type="ARBA" id="ARBA00004496"/>
    </source>
</evidence>
<dbReference type="GO" id="GO:0034476">
    <property type="term" value="P:U5 snRNA 3'-end processing"/>
    <property type="evidence" value="ECO:0007669"/>
    <property type="project" value="TreeGrafter"/>
</dbReference>
<evidence type="ECO:0000256" key="6">
    <source>
        <dbReference type="ARBA" id="ARBA00042523"/>
    </source>
</evidence>
<dbReference type="GO" id="GO:0000176">
    <property type="term" value="C:nuclear exosome (RNase complex)"/>
    <property type="evidence" value="ECO:0007669"/>
    <property type="project" value="TreeGrafter"/>
</dbReference>
<dbReference type="Gene3D" id="3.30.230.70">
    <property type="entry name" value="GHMP Kinase, N-terminal domain"/>
    <property type="match status" value="1"/>
</dbReference>
<dbReference type="PANTHER" id="PTHR11097:SF8">
    <property type="entry name" value="EXOSOME COMPLEX COMPONENT RRP42"/>
    <property type="match status" value="1"/>
</dbReference>
<name>A0A5D3C6A5_CUCMM</name>
<dbReference type="GO" id="GO:0000177">
    <property type="term" value="C:cytoplasmic exosome (RNase complex)"/>
    <property type="evidence" value="ECO:0007669"/>
    <property type="project" value="TreeGrafter"/>
</dbReference>
<proteinExistence type="inferred from homology"/>
<evidence type="ECO:0000256" key="7">
    <source>
        <dbReference type="SAM" id="MobiDB-lite"/>
    </source>
</evidence>
<dbReference type="GO" id="GO:0034473">
    <property type="term" value="P:U1 snRNA 3'-end processing"/>
    <property type="evidence" value="ECO:0007669"/>
    <property type="project" value="TreeGrafter"/>
</dbReference>
<dbReference type="GO" id="GO:0035925">
    <property type="term" value="F:mRNA 3'-UTR AU-rich region binding"/>
    <property type="evidence" value="ECO:0007669"/>
    <property type="project" value="TreeGrafter"/>
</dbReference>
<evidence type="ECO:0000256" key="2">
    <source>
        <dbReference type="ARBA" id="ARBA00004604"/>
    </source>
</evidence>
<dbReference type="GO" id="GO:0016075">
    <property type="term" value="P:rRNA catabolic process"/>
    <property type="evidence" value="ECO:0007669"/>
    <property type="project" value="TreeGrafter"/>
</dbReference>
<keyword evidence="4" id="KW-0963">Cytoplasm</keyword>
<feature type="region of interest" description="Disordered" evidence="7">
    <location>
        <begin position="66"/>
        <end position="87"/>
    </location>
</feature>
<dbReference type="GO" id="GO:0071035">
    <property type="term" value="P:nuclear polyadenylation-dependent rRNA catabolic process"/>
    <property type="evidence" value="ECO:0007669"/>
    <property type="project" value="TreeGrafter"/>
</dbReference>
<evidence type="ECO:0000256" key="3">
    <source>
        <dbReference type="ARBA" id="ARBA00006678"/>
    </source>
</evidence>
<dbReference type="SUPFAM" id="SSF55666">
    <property type="entry name" value="Ribonuclease PH domain 2-like"/>
    <property type="match status" value="1"/>
</dbReference>
<dbReference type="AlphaFoldDB" id="A0A5D3C6A5"/>
<comment type="caution">
    <text evidence="10">The sequence shown here is derived from an EMBL/GenBank/DDBJ whole genome shotgun (WGS) entry which is preliminary data.</text>
</comment>
<accession>A0A5D3C6A5</accession>
<gene>
    <name evidence="10" type="ORF">E5676_scaffold453G001830</name>
</gene>
<feature type="domain" description="Exoribonuclease phosphorolytic" evidence="9">
    <location>
        <begin position="222"/>
        <end position="283"/>
    </location>
</feature>
<comment type="similarity">
    <text evidence="3">Belongs to the RNase PH family.</text>
</comment>
<comment type="subcellular location">
    <subcellularLocation>
        <location evidence="1">Cytoplasm</location>
    </subcellularLocation>
    <subcellularLocation>
        <location evidence="2">Nucleus</location>
        <location evidence="2">Nucleolus</location>
    </subcellularLocation>
</comment>
<dbReference type="InterPro" id="IPR001247">
    <property type="entry name" value="ExoRNase_PH_dom1"/>
</dbReference>
<dbReference type="GO" id="GO:0071038">
    <property type="term" value="P:TRAMP-dependent tRNA surveillance pathway"/>
    <property type="evidence" value="ECO:0007669"/>
    <property type="project" value="TreeGrafter"/>
</dbReference>